<keyword evidence="3" id="KW-1185">Reference proteome</keyword>
<dbReference type="Proteomes" id="UP000700732">
    <property type="component" value="Unassembled WGS sequence"/>
</dbReference>
<feature type="transmembrane region" description="Helical" evidence="1">
    <location>
        <begin position="59"/>
        <end position="77"/>
    </location>
</feature>
<accession>A0ABR6W557</accession>
<evidence type="ECO:0000256" key="1">
    <source>
        <dbReference type="SAM" id="Phobius"/>
    </source>
</evidence>
<comment type="caution">
    <text evidence="2">The sequence shown here is derived from an EMBL/GenBank/DDBJ whole genome shotgun (WGS) entry which is preliminary data.</text>
</comment>
<gene>
    <name evidence="2" type="ORF">FH603_2239</name>
</gene>
<keyword evidence="1" id="KW-0812">Transmembrane</keyword>
<protein>
    <submittedName>
        <fullName evidence="2">Membrane protein</fullName>
    </submittedName>
</protein>
<keyword evidence="1" id="KW-1133">Transmembrane helix</keyword>
<keyword evidence="1" id="KW-0472">Membrane</keyword>
<name>A0ABR6W557_9BACT</name>
<sequence>MSIYRRLGIQALGWSLLLAVVSHYARQGLNPFLAVIVTGFLVLALLLQVFFLRQRGLRYIGVFVICVALLTVALGYADRRISGNGKRYYAKTE</sequence>
<evidence type="ECO:0000313" key="3">
    <source>
        <dbReference type="Proteomes" id="UP000700732"/>
    </source>
</evidence>
<evidence type="ECO:0000313" key="2">
    <source>
        <dbReference type="EMBL" id="MBC3791731.1"/>
    </source>
</evidence>
<organism evidence="2 3">
    <name type="scientific">Spirosoma utsteinense</name>
    <dbReference type="NCBI Taxonomy" id="2585773"/>
    <lineage>
        <taxon>Bacteria</taxon>
        <taxon>Pseudomonadati</taxon>
        <taxon>Bacteroidota</taxon>
        <taxon>Cytophagia</taxon>
        <taxon>Cytophagales</taxon>
        <taxon>Cytophagaceae</taxon>
        <taxon>Spirosoma</taxon>
    </lineage>
</organism>
<proteinExistence type="predicted"/>
<dbReference type="EMBL" id="VFIA01000011">
    <property type="protein sequence ID" value="MBC3791731.1"/>
    <property type="molecule type" value="Genomic_DNA"/>
</dbReference>
<feature type="transmembrane region" description="Helical" evidence="1">
    <location>
        <begin position="32"/>
        <end position="52"/>
    </location>
</feature>
<dbReference type="RefSeq" id="WP_186737519.1">
    <property type="nucleotide sequence ID" value="NZ_VFIA01000011.1"/>
</dbReference>
<reference evidence="2 3" key="1">
    <citation type="submission" date="2019-06" db="EMBL/GenBank/DDBJ databases">
        <title>Spirosoma utsteinense sp. nov. isolated from Antarctic ice-free soils.</title>
        <authorList>
            <person name="Tahon G."/>
        </authorList>
    </citation>
    <scope>NUCLEOTIDE SEQUENCE [LARGE SCALE GENOMIC DNA]</scope>
    <source>
        <strain evidence="2 3">LMG 31447</strain>
    </source>
</reference>